<proteinExistence type="inferred from homology"/>
<feature type="compositionally biased region" description="Basic residues" evidence="3">
    <location>
        <begin position="394"/>
        <end position="404"/>
    </location>
</feature>
<evidence type="ECO:0000256" key="1">
    <source>
        <dbReference type="ARBA" id="ARBA00006151"/>
    </source>
</evidence>
<accession>A0ABR4QG31</accession>
<dbReference type="Proteomes" id="UP001651158">
    <property type="component" value="Unassembled WGS sequence"/>
</dbReference>
<keyword evidence="6" id="KW-1185">Reference proteome</keyword>
<dbReference type="PANTHER" id="PTHR17408:SF0">
    <property type="entry name" value="HISTONE RNA HAIRPIN-BINDING PROTEIN"/>
    <property type="match status" value="1"/>
</dbReference>
<name>A0ABR4QG31_9CEST</name>
<evidence type="ECO:0000256" key="2">
    <source>
        <dbReference type="ARBA" id="ARBA00022884"/>
    </source>
</evidence>
<feature type="region of interest" description="Disordered" evidence="3">
    <location>
        <begin position="374"/>
        <end position="404"/>
    </location>
</feature>
<feature type="region of interest" description="Disordered" evidence="3">
    <location>
        <begin position="241"/>
        <end position="347"/>
    </location>
</feature>
<dbReference type="InterPro" id="IPR038294">
    <property type="entry name" value="SLBP_RNA_bind_sf"/>
</dbReference>
<dbReference type="Gene3D" id="1.10.8.1120">
    <property type="entry name" value="Histone RNA hairpin-binding protein RNA-binding domain"/>
    <property type="match status" value="1"/>
</dbReference>
<evidence type="ECO:0000313" key="5">
    <source>
        <dbReference type="EMBL" id="KAL5108502.1"/>
    </source>
</evidence>
<evidence type="ECO:0000259" key="4">
    <source>
        <dbReference type="Pfam" id="PF15247"/>
    </source>
</evidence>
<reference evidence="5 6" key="1">
    <citation type="journal article" date="2022" name="Front. Cell. Infect. Microbiol.">
        <title>The Genomes of Two Strains of Taenia crassiceps the Animal Model for the Study of Human Cysticercosis.</title>
        <authorList>
            <person name="Bobes R.J."/>
            <person name="Estrada K."/>
            <person name="Rios-Valencia D.G."/>
            <person name="Calderon-Gallegos A."/>
            <person name="de la Torre P."/>
            <person name="Carrero J.C."/>
            <person name="Sanchez-Flores A."/>
            <person name="Laclette J.P."/>
        </authorList>
    </citation>
    <scope>NUCLEOTIDE SEQUENCE [LARGE SCALE GENOMIC DNA]</scope>
    <source>
        <strain evidence="5">WFUcys</strain>
    </source>
</reference>
<feature type="compositionally biased region" description="Low complexity" evidence="3">
    <location>
        <begin position="384"/>
        <end position="393"/>
    </location>
</feature>
<feature type="compositionally biased region" description="Basic and acidic residues" evidence="3">
    <location>
        <begin position="255"/>
        <end position="271"/>
    </location>
</feature>
<dbReference type="Pfam" id="PF15247">
    <property type="entry name" value="SLBP_RNA_bind"/>
    <property type="match status" value="1"/>
</dbReference>
<dbReference type="InterPro" id="IPR026502">
    <property type="entry name" value="SLBP1/SLBP2"/>
</dbReference>
<feature type="compositionally biased region" description="Low complexity" evidence="3">
    <location>
        <begin position="241"/>
        <end position="251"/>
    </location>
</feature>
<protein>
    <recommendedName>
        <fullName evidence="4">Histone RNA hairpin-binding protein RNA-binding domain-containing protein</fullName>
    </recommendedName>
</protein>
<dbReference type="PANTHER" id="PTHR17408">
    <property type="entry name" value="HISTONE RNA HAIRPIN-BINDING PROTEIN"/>
    <property type="match status" value="1"/>
</dbReference>
<dbReference type="InterPro" id="IPR029344">
    <property type="entry name" value="SLBP_RNA_bind"/>
</dbReference>
<sequence length="404" mass="46293">MLQLYKIKIQSLYVCVCQVLLRVRRMSKGDFSRRSRKSAPARKAMPSDAFQRDRSVLRGRTGKASVSTSHSVLLGLRSLLECQHLCVEISERKRCHEYDPYLEIRKARERLSLYKSKGDFPPDEFLSMDSDRDLQRYEEKLRRRYSEQGDFTGEIELERRQSELLRRQRDIDVGKTTEKYAEYVLKIPKPEREKHHPRTPNKFRVVSRRGWDGMIRKWRKDIHNYENLNSDETWHSLASDVSVSSNSRSPSPGYRAEERLERAAGPDERGGKGTKRSASKERRQPGELEAADEDTLQAGKKMAQSAALGSDLADGETLNDDDVKWNLRGRKVPTSKSGNSPSPDVIHSGLTNDLTALGVKRDDLTFEDISAMLSPKKRARASRSRSAGRPYRALGRKRGLDKRS</sequence>
<gene>
    <name evidence="5" type="ORF">TcWFU_001567</name>
</gene>
<comment type="caution">
    <text evidence="5">The sequence shown here is derived from an EMBL/GenBank/DDBJ whole genome shotgun (WGS) entry which is preliminary data.</text>
</comment>
<evidence type="ECO:0000256" key="3">
    <source>
        <dbReference type="SAM" id="MobiDB-lite"/>
    </source>
</evidence>
<feature type="domain" description="Histone RNA hairpin-binding protein RNA-binding" evidence="4">
    <location>
        <begin position="161"/>
        <end position="226"/>
    </location>
</feature>
<organism evidence="5 6">
    <name type="scientific">Taenia crassiceps</name>
    <dbReference type="NCBI Taxonomy" id="6207"/>
    <lineage>
        <taxon>Eukaryota</taxon>
        <taxon>Metazoa</taxon>
        <taxon>Spiralia</taxon>
        <taxon>Lophotrochozoa</taxon>
        <taxon>Platyhelminthes</taxon>
        <taxon>Cestoda</taxon>
        <taxon>Eucestoda</taxon>
        <taxon>Cyclophyllidea</taxon>
        <taxon>Taeniidae</taxon>
        <taxon>Taenia</taxon>
    </lineage>
</organism>
<keyword evidence="2" id="KW-0694">RNA-binding</keyword>
<comment type="similarity">
    <text evidence="1">Belongs to the SLBP family.</text>
</comment>
<evidence type="ECO:0000313" key="6">
    <source>
        <dbReference type="Proteomes" id="UP001651158"/>
    </source>
</evidence>
<dbReference type="EMBL" id="JAKROA010000003">
    <property type="protein sequence ID" value="KAL5108502.1"/>
    <property type="molecule type" value="Genomic_DNA"/>
</dbReference>